<evidence type="ECO:0000256" key="1">
    <source>
        <dbReference type="SAM" id="MobiDB-lite"/>
    </source>
</evidence>
<dbReference type="Pfam" id="PF24346">
    <property type="entry name" value="DUF7507"/>
    <property type="match status" value="1"/>
</dbReference>
<dbReference type="InterPro" id="IPR013320">
    <property type="entry name" value="ConA-like_dom_sf"/>
</dbReference>
<name>A0A087CEB1_9BIFI</name>
<feature type="region of interest" description="Disordered" evidence="1">
    <location>
        <begin position="441"/>
        <end position="461"/>
    </location>
</feature>
<reference evidence="3 4" key="1">
    <citation type="submission" date="2014-03" db="EMBL/GenBank/DDBJ databases">
        <title>Genomics of Bifidobacteria.</title>
        <authorList>
            <person name="Ventura M."/>
            <person name="Milani C."/>
            <person name="Lugli G.A."/>
        </authorList>
    </citation>
    <scope>NUCLEOTIDE SEQUENCE [LARGE SCALE GENOMIC DNA]</scope>
    <source>
        <strain evidence="3 4">LMG 21775</strain>
    </source>
</reference>
<dbReference type="InterPro" id="IPR055354">
    <property type="entry name" value="DUF7507"/>
</dbReference>
<organism evidence="3 4">
    <name type="scientific">Bifidobacterium psychraerophilum</name>
    <dbReference type="NCBI Taxonomy" id="218140"/>
    <lineage>
        <taxon>Bacteria</taxon>
        <taxon>Bacillati</taxon>
        <taxon>Actinomycetota</taxon>
        <taxon>Actinomycetes</taxon>
        <taxon>Bifidobacteriales</taxon>
        <taxon>Bifidobacteriaceae</taxon>
        <taxon>Bifidobacterium</taxon>
    </lineage>
</organism>
<dbReference type="AlphaFoldDB" id="A0A087CEB1"/>
<feature type="compositionally biased region" description="Polar residues" evidence="1">
    <location>
        <begin position="533"/>
        <end position="544"/>
    </location>
</feature>
<dbReference type="SUPFAM" id="SSF49899">
    <property type="entry name" value="Concanavalin A-like lectins/glucanases"/>
    <property type="match status" value="1"/>
</dbReference>
<accession>A0A087CEB1</accession>
<protein>
    <submittedName>
        <fullName evidence="3">Fimbriae protein with LPXTG motif and von Willebrand factor typeA domain</fullName>
    </submittedName>
</protein>
<gene>
    <name evidence="3" type="ORF">BPSY_2023</name>
</gene>
<dbReference type="STRING" id="218140.BPSY_2023"/>
<evidence type="ECO:0000259" key="2">
    <source>
        <dbReference type="Pfam" id="PF24346"/>
    </source>
</evidence>
<dbReference type="EMBL" id="JGZI01000010">
    <property type="protein sequence ID" value="KFI81611.1"/>
    <property type="molecule type" value="Genomic_DNA"/>
</dbReference>
<feature type="region of interest" description="Disordered" evidence="1">
    <location>
        <begin position="533"/>
        <end position="568"/>
    </location>
</feature>
<dbReference type="Proteomes" id="UP000029050">
    <property type="component" value="Unassembled WGS sequence"/>
</dbReference>
<comment type="caution">
    <text evidence="3">The sequence shown here is derived from an EMBL/GenBank/DDBJ whole genome shotgun (WGS) entry which is preliminary data.</text>
</comment>
<dbReference type="eggNOG" id="COG1361">
    <property type="taxonomic scope" value="Bacteria"/>
</dbReference>
<evidence type="ECO:0000313" key="3">
    <source>
        <dbReference type="EMBL" id="KFI81611.1"/>
    </source>
</evidence>
<keyword evidence="4" id="KW-1185">Reference proteome</keyword>
<sequence length="568" mass="58098">MLSGMGKKSIHFLGHNMQIVSFFVVLAMLSLGALIAPQSASADDGVGSVLVNEDFTGSSVQDSHWLPFGGACLTAATTSPQAGQSTLGACSKTQDTGYLTGQSNGFLQLTDNSGGTASDVLFNRAVPSREGLDISFYQYQFHTSGAGLGGADGIGFFLTDGSYTLDKTGPSGSGYGGALGYASIENQSGVNNGVLGLGLDVYGNYAAQPYVGTSCTSPSTQRTPNSVALRGAGNGTSGYCLQQNSNGSYSSSSSLLETQPPVAGQSGSNNGTLVRVVISPTSDAEPNPTVTVYLNGVVNSTYTLTTPLPSTVKFGFASSTGGGHEAHLLRTVTVKSVKALNALNLVKTVNHDTTNGGTTQTVFKAGDMVPYSFLVTNTGDETLRNIAVSDPKINGQSSNGTISCVEPQGGLTPANSMTCKGSYGPLTADEAAAGSFDNTATATGQDTSDNTVTSNESSATVPTYTTGDVSVEKRITGNAASAVDPSQEYTVNYSYPAGSYQYCAANGEARSSDSDATYAAGSGRLTVKADGTAVSSQQIPTGRQSVVHRGQTRRHGGAQLGRPVLFAE</sequence>
<feature type="domain" description="DUF7507" evidence="2">
    <location>
        <begin position="342"/>
        <end position="454"/>
    </location>
</feature>
<evidence type="ECO:0000313" key="4">
    <source>
        <dbReference type="Proteomes" id="UP000029050"/>
    </source>
</evidence>
<dbReference type="Gene3D" id="2.60.120.200">
    <property type="match status" value="1"/>
</dbReference>
<proteinExistence type="predicted"/>